<evidence type="ECO:0000256" key="1">
    <source>
        <dbReference type="ARBA" id="ARBA00005121"/>
    </source>
</evidence>
<name>A0A942A1P9_9BACT</name>
<comment type="catalytic activity">
    <reaction evidence="9">
        <text>2 cob(II)alamin + reduced [electron-transfer flavoprotein] + 2 ATP = 2 adenosylcob(III)alamin + 2 triphosphate + oxidized [electron-transfer flavoprotein] + 3 H(+)</text>
        <dbReference type="Rhea" id="RHEA:28671"/>
        <dbReference type="Rhea" id="RHEA-COMP:10685"/>
        <dbReference type="Rhea" id="RHEA-COMP:10686"/>
        <dbReference type="ChEBI" id="CHEBI:15378"/>
        <dbReference type="ChEBI" id="CHEBI:16304"/>
        <dbReference type="ChEBI" id="CHEBI:18036"/>
        <dbReference type="ChEBI" id="CHEBI:18408"/>
        <dbReference type="ChEBI" id="CHEBI:30616"/>
        <dbReference type="ChEBI" id="CHEBI:57692"/>
        <dbReference type="ChEBI" id="CHEBI:58307"/>
        <dbReference type="EC" id="2.5.1.17"/>
    </reaction>
</comment>
<proteinExistence type="inferred from homology"/>
<dbReference type="InterPro" id="IPR027417">
    <property type="entry name" value="P-loop_NTPase"/>
</dbReference>
<evidence type="ECO:0000256" key="8">
    <source>
        <dbReference type="ARBA" id="ARBA00048555"/>
    </source>
</evidence>
<dbReference type="Gene3D" id="3.40.50.300">
    <property type="entry name" value="P-loop containing nucleotide triphosphate hydrolases"/>
    <property type="match status" value="1"/>
</dbReference>
<dbReference type="EMBL" id="JAANXD010000041">
    <property type="protein sequence ID" value="MBS1257926.1"/>
    <property type="molecule type" value="Genomic_DNA"/>
</dbReference>
<organism evidence="10 11">
    <name type="scientific">Candidatus Scalindua arabica</name>
    <dbReference type="NCBI Taxonomy" id="1127984"/>
    <lineage>
        <taxon>Bacteria</taxon>
        <taxon>Pseudomonadati</taxon>
        <taxon>Planctomycetota</taxon>
        <taxon>Candidatus Brocadiia</taxon>
        <taxon>Candidatus Brocadiales</taxon>
        <taxon>Candidatus Scalinduaceae</taxon>
        <taxon>Candidatus Scalindua</taxon>
    </lineage>
</organism>
<dbReference type="PANTHER" id="PTHR46638">
    <property type="entry name" value="CORRINOID ADENOSYLTRANSFERASE"/>
    <property type="match status" value="1"/>
</dbReference>
<dbReference type="GO" id="GO:0005524">
    <property type="term" value="F:ATP binding"/>
    <property type="evidence" value="ECO:0007669"/>
    <property type="project" value="InterPro"/>
</dbReference>
<evidence type="ECO:0000256" key="4">
    <source>
        <dbReference type="ARBA" id="ARBA00024929"/>
    </source>
</evidence>
<dbReference type="Proteomes" id="UP000722750">
    <property type="component" value="Unassembled WGS sequence"/>
</dbReference>
<dbReference type="PANTHER" id="PTHR46638:SF1">
    <property type="entry name" value="CORRINOID ADENOSYLTRANSFERASE"/>
    <property type="match status" value="1"/>
</dbReference>
<protein>
    <recommendedName>
        <fullName evidence="3">corrinoid adenosyltransferase</fullName>
        <ecNumber evidence="3">2.5.1.17</ecNumber>
    </recommendedName>
    <alternativeName>
        <fullName evidence="5">Cob(II)alamin adenosyltransferase</fullName>
    </alternativeName>
    <alternativeName>
        <fullName evidence="7">Cob(II)yrinic acid a,c-diamide adenosyltransferase</fullName>
    </alternativeName>
    <alternativeName>
        <fullName evidence="6">Cobinamide/cobalamin adenosyltransferase</fullName>
    </alternativeName>
</protein>
<dbReference type="NCBIfam" id="NF004637">
    <property type="entry name" value="PRK05986.1"/>
    <property type="match status" value="1"/>
</dbReference>
<gene>
    <name evidence="10" type="ORF">MAG551_00979</name>
</gene>
<dbReference type="GO" id="GO:0008817">
    <property type="term" value="F:corrinoid adenosyltransferase activity"/>
    <property type="evidence" value="ECO:0007669"/>
    <property type="project" value="UniProtKB-EC"/>
</dbReference>
<comment type="similarity">
    <text evidence="2">Belongs to the Cob(I)alamin adenosyltransferase family.</text>
</comment>
<evidence type="ECO:0000256" key="7">
    <source>
        <dbReference type="ARBA" id="ARBA00033354"/>
    </source>
</evidence>
<dbReference type="InterPro" id="IPR003724">
    <property type="entry name" value="CblAdoTrfase_CobA"/>
</dbReference>
<evidence type="ECO:0000313" key="11">
    <source>
        <dbReference type="Proteomes" id="UP000722750"/>
    </source>
</evidence>
<dbReference type="CDD" id="cd00561">
    <property type="entry name" value="CobA_ACA"/>
    <property type="match status" value="1"/>
</dbReference>
<evidence type="ECO:0000256" key="2">
    <source>
        <dbReference type="ARBA" id="ARBA00007487"/>
    </source>
</evidence>
<comment type="caution">
    <text evidence="10">The sequence shown here is derived from an EMBL/GenBank/DDBJ whole genome shotgun (WGS) entry which is preliminary data.</text>
</comment>
<dbReference type="GO" id="GO:0009236">
    <property type="term" value="P:cobalamin biosynthetic process"/>
    <property type="evidence" value="ECO:0007669"/>
    <property type="project" value="InterPro"/>
</dbReference>
<accession>A0A942A1P9</accession>
<sequence length="177" mass="20094">MDLKNGLIIIFTGNGKGKTTAAMGQALRAVGQGLKVLMLQFIKGTWDYGELESIKRLEPDFKIQPLGKGFIRSNSKLDEKEAQENVNQSWKQARNEVLSDKYDMIILDEINYVISYGLLPVEEVLELFEEKPERLHLILTGRDAHKSIVEKADLVTEMNEVKHQYSKGIKAQKGIEF</sequence>
<dbReference type="SUPFAM" id="SSF52540">
    <property type="entry name" value="P-loop containing nucleoside triphosphate hydrolases"/>
    <property type="match status" value="1"/>
</dbReference>
<dbReference type="AlphaFoldDB" id="A0A942A1P9"/>
<dbReference type="EC" id="2.5.1.17" evidence="3"/>
<comment type="function">
    <text evidence="4">Required for both de novo synthesis of the corrin ring for the assimilation of exogenous corrinoids. Participates in the adenosylation of a variety of incomplete and complete corrinoids.</text>
</comment>
<dbReference type="PIRSF" id="PIRSF015617">
    <property type="entry name" value="Adensltrnsf_CobA"/>
    <property type="match status" value="1"/>
</dbReference>
<evidence type="ECO:0000313" key="10">
    <source>
        <dbReference type="EMBL" id="MBS1257926.1"/>
    </source>
</evidence>
<evidence type="ECO:0000256" key="9">
    <source>
        <dbReference type="ARBA" id="ARBA00048692"/>
    </source>
</evidence>
<comment type="pathway">
    <text evidence="1">Cofactor biosynthesis; adenosylcobalamin biosynthesis; adenosylcobalamin from cob(II)yrinate a,c-diamide: step 2/7.</text>
</comment>
<dbReference type="Pfam" id="PF02572">
    <property type="entry name" value="CobA_CobO_BtuR"/>
    <property type="match status" value="1"/>
</dbReference>
<reference evidence="10" key="1">
    <citation type="journal article" date="2021" name="ISME J.">
        <title>Fine-scale metabolic discontinuity in a stratified prokaryote microbiome of a Red Sea deep halocline.</title>
        <authorList>
            <person name="Michoud G."/>
            <person name="Ngugi D.K."/>
            <person name="Barozzi A."/>
            <person name="Merlino G."/>
            <person name="Calleja M.L."/>
            <person name="Delgado-Huertas A."/>
            <person name="Moran X.A.G."/>
            <person name="Daffonchio D."/>
        </authorList>
    </citation>
    <scope>NUCLEOTIDE SEQUENCE</scope>
    <source>
        <strain evidence="10">SuakinDeep_MAG55_1</strain>
    </source>
</reference>
<comment type="catalytic activity">
    <reaction evidence="8">
        <text>2 cob(II)yrinate a,c diamide + reduced [electron-transfer flavoprotein] + 2 ATP = 2 adenosylcob(III)yrinate a,c-diamide + 2 triphosphate + oxidized [electron-transfer flavoprotein] + 3 H(+)</text>
        <dbReference type="Rhea" id="RHEA:11528"/>
        <dbReference type="Rhea" id="RHEA-COMP:10685"/>
        <dbReference type="Rhea" id="RHEA-COMP:10686"/>
        <dbReference type="ChEBI" id="CHEBI:15378"/>
        <dbReference type="ChEBI" id="CHEBI:18036"/>
        <dbReference type="ChEBI" id="CHEBI:30616"/>
        <dbReference type="ChEBI" id="CHEBI:57692"/>
        <dbReference type="ChEBI" id="CHEBI:58307"/>
        <dbReference type="ChEBI" id="CHEBI:58503"/>
        <dbReference type="ChEBI" id="CHEBI:58537"/>
        <dbReference type="EC" id="2.5.1.17"/>
    </reaction>
</comment>
<dbReference type="NCBIfam" id="TIGR00708">
    <property type="entry name" value="cobA"/>
    <property type="match status" value="1"/>
</dbReference>
<evidence type="ECO:0000256" key="5">
    <source>
        <dbReference type="ARBA" id="ARBA00031529"/>
    </source>
</evidence>
<evidence type="ECO:0000256" key="6">
    <source>
        <dbReference type="ARBA" id="ARBA00033334"/>
    </source>
</evidence>
<evidence type="ECO:0000256" key="3">
    <source>
        <dbReference type="ARBA" id="ARBA00012454"/>
    </source>
</evidence>